<dbReference type="AlphaFoldDB" id="A0A3R7MLN0"/>
<comment type="caution">
    <text evidence="2">The sequence shown here is derived from an EMBL/GenBank/DDBJ whole genome shotgun (WGS) entry which is preliminary data.</text>
</comment>
<dbReference type="SUPFAM" id="SSF57625">
    <property type="entry name" value="Invertebrate chitin-binding proteins"/>
    <property type="match status" value="3"/>
</dbReference>
<evidence type="ECO:0000313" key="3">
    <source>
        <dbReference type="Proteomes" id="UP000283509"/>
    </source>
</evidence>
<dbReference type="EMBL" id="QCYY01000455">
    <property type="protein sequence ID" value="ROT84998.1"/>
    <property type="molecule type" value="Genomic_DNA"/>
</dbReference>
<evidence type="ECO:0000313" key="2">
    <source>
        <dbReference type="EMBL" id="ROT84998.1"/>
    </source>
</evidence>
<feature type="domain" description="Chitin-binding type-2" evidence="1">
    <location>
        <begin position="183"/>
        <end position="241"/>
    </location>
</feature>
<evidence type="ECO:0000259" key="1">
    <source>
        <dbReference type="PROSITE" id="PS50940"/>
    </source>
</evidence>
<dbReference type="PROSITE" id="PS50940">
    <property type="entry name" value="CHIT_BIND_II"/>
    <property type="match status" value="1"/>
</dbReference>
<name>A0A3R7MLN0_PENVA</name>
<gene>
    <name evidence="2" type="ORF">C7M84_021589</name>
</gene>
<accession>A0A3R7MLN0</accession>
<dbReference type="GO" id="GO:0008061">
    <property type="term" value="F:chitin binding"/>
    <property type="evidence" value="ECO:0007669"/>
    <property type="project" value="InterPro"/>
</dbReference>
<dbReference type="InterPro" id="IPR036508">
    <property type="entry name" value="Chitin-bd_dom_sf"/>
</dbReference>
<dbReference type="InterPro" id="IPR002557">
    <property type="entry name" value="Chitin-bd_dom"/>
</dbReference>
<proteinExistence type="predicted"/>
<organism evidence="2 3">
    <name type="scientific">Penaeus vannamei</name>
    <name type="common">Whiteleg shrimp</name>
    <name type="synonym">Litopenaeus vannamei</name>
    <dbReference type="NCBI Taxonomy" id="6689"/>
    <lineage>
        <taxon>Eukaryota</taxon>
        <taxon>Metazoa</taxon>
        <taxon>Ecdysozoa</taxon>
        <taxon>Arthropoda</taxon>
        <taxon>Crustacea</taxon>
        <taxon>Multicrustacea</taxon>
        <taxon>Malacostraca</taxon>
        <taxon>Eumalacostraca</taxon>
        <taxon>Eucarida</taxon>
        <taxon>Decapoda</taxon>
        <taxon>Dendrobranchiata</taxon>
        <taxon>Penaeoidea</taxon>
        <taxon>Penaeidae</taxon>
        <taxon>Penaeus</taxon>
    </lineage>
</organism>
<reference evidence="2 3" key="1">
    <citation type="submission" date="2018-04" db="EMBL/GenBank/DDBJ databases">
        <authorList>
            <person name="Zhang X."/>
            <person name="Yuan J."/>
            <person name="Li F."/>
            <person name="Xiang J."/>
        </authorList>
    </citation>
    <scope>NUCLEOTIDE SEQUENCE [LARGE SCALE GENOMIC DNA]</scope>
    <source>
        <tissue evidence="2">Muscle</tissue>
    </source>
</reference>
<dbReference type="SMART" id="SM00494">
    <property type="entry name" value="ChtBD2"/>
    <property type="match status" value="3"/>
</dbReference>
<protein>
    <submittedName>
        <fullName evidence="2">Thrombospondin II</fullName>
    </submittedName>
</protein>
<reference evidence="2 3" key="2">
    <citation type="submission" date="2019-01" db="EMBL/GenBank/DDBJ databases">
        <title>The decoding of complex shrimp genome reveals the adaptation for benthos swimmer, frequently molting mechanism and breeding impact on genome.</title>
        <authorList>
            <person name="Sun Y."/>
            <person name="Gao Y."/>
            <person name="Yu Y."/>
        </authorList>
    </citation>
    <scope>NUCLEOTIDE SEQUENCE [LARGE SCALE GENOMIC DNA]</scope>
    <source>
        <tissue evidence="2">Muscle</tissue>
    </source>
</reference>
<sequence length="270" mass="28764">MKMARQLPDFQCQSAGLSCLDCGTIVMCVGDETLTAYKISCAENQMCGESRGVASCFEETSPEAEQCHCGDDHGKKPDVFDNTKYIMCLPDSSQVSVPCPDNLIYSHSDLNCIEPPTPTTPYTPTCDQVGFFPRLPECTSYFACFVDSSGSLQATAVFECNSGQRFDESAGKCVPEGALLPPAFQCGDVDGPVADTVECNAFHICFAGTKLGATLCCEEGKKFDPDTNSCSDSVADDKCPTVAQCVDMSAYEYACGGPTTPPAESQTTSK</sequence>
<keyword evidence="3" id="KW-1185">Reference proteome</keyword>
<dbReference type="OrthoDB" id="6020543at2759"/>
<dbReference type="GO" id="GO:0005576">
    <property type="term" value="C:extracellular region"/>
    <property type="evidence" value="ECO:0007669"/>
    <property type="project" value="InterPro"/>
</dbReference>
<dbReference type="Proteomes" id="UP000283509">
    <property type="component" value="Unassembled WGS sequence"/>
</dbReference>